<dbReference type="SUPFAM" id="SSF143081">
    <property type="entry name" value="BB1717-like"/>
    <property type="match status" value="1"/>
</dbReference>
<sequence>MAGLWGPWKNPKTGQWEDTLAIITDDPNAKMSEIHDR</sequence>
<protein>
    <submittedName>
        <fullName evidence="1">SOS response-associated peptidase YedK</fullName>
    </submittedName>
</protein>
<keyword evidence="2" id="KW-1185">Reference proteome</keyword>
<reference evidence="1 2" key="1">
    <citation type="submission" date="2020-08" db="EMBL/GenBank/DDBJ databases">
        <title>Genomic Encyclopedia of Type Strains, Phase IV (KMG-V): Genome sequencing to study the core and pangenomes of soil and plant-associated prokaryotes.</title>
        <authorList>
            <person name="Whitman W."/>
        </authorList>
    </citation>
    <scope>NUCLEOTIDE SEQUENCE [LARGE SCALE GENOMIC DNA]</scope>
    <source>
        <strain evidence="1 2">X5P2</strain>
    </source>
</reference>
<dbReference type="InterPro" id="IPR003738">
    <property type="entry name" value="SRAP"/>
</dbReference>
<gene>
    <name evidence="1" type="ORF">HDF14_002135</name>
</gene>
<dbReference type="GO" id="GO:0003697">
    <property type="term" value="F:single-stranded DNA binding"/>
    <property type="evidence" value="ECO:0007669"/>
    <property type="project" value="InterPro"/>
</dbReference>
<dbReference type="AlphaFoldDB" id="A0A9X0U420"/>
<dbReference type="GO" id="GO:0106300">
    <property type="term" value="P:protein-DNA covalent cross-linking repair"/>
    <property type="evidence" value="ECO:0007669"/>
    <property type="project" value="InterPro"/>
</dbReference>
<accession>A0A9X0U420</accession>
<dbReference type="InterPro" id="IPR036590">
    <property type="entry name" value="SRAP-like"/>
</dbReference>
<dbReference type="Proteomes" id="UP000535182">
    <property type="component" value="Unassembled WGS sequence"/>
</dbReference>
<proteinExistence type="predicted"/>
<evidence type="ECO:0000313" key="2">
    <source>
        <dbReference type="Proteomes" id="UP000535182"/>
    </source>
</evidence>
<dbReference type="EMBL" id="JACHEB010000004">
    <property type="protein sequence ID" value="MBB5328525.1"/>
    <property type="molecule type" value="Genomic_DNA"/>
</dbReference>
<comment type="caution">
    <text evidence="1">The sequence shown here is derived from an EMBL/GenBank/DDBJ whole genome shotgun (WGS) entry which is preliminary data.</text>
</comment>
<name>A0A9X0U420_9BACT</name>
<evidence type="ECO:0000313" key="1">
    <source>
        <dbReference type="EMBL" id="MBB5328525.1"/>
    </source>
</evidence>
<dbReference type="Pfam" id="PF02586">
    <property type="entry name" value="SRAP"/>
    <property type="match status" value="1"/>
</dbReference>
<dbReference type="Gene3D" id="3.90.1680.10">
    <property type="entry name" value="SOS response associated peptidase-like"/>
    <property type="match status" value="1"/>
</dbReference>
<organism evidence="1 2">
    <name type="scientific">Tunturiibacter gelidiferens</name>
    <dbReference type="NCBI Taxonomy" id="3069689"/>
    <lineage>
        <taxon>Bacteria</taxon>
        <taxon>Pseudomonadati</taxon>
        <taxon>Acidobacteriota</taxon>
        <taxon>Terriglobia</taxon>
        <taxon>Terriglobales</taxon>
        <taxon>Acidobacteriaceae</taxon>
        <taxon>Tunturiibacter</taxon>
    </lineage>
</organism>
<dbReference type="RefSeq" id="WP_183976077.1">
    <property type="nucleotide sequence ID" value="NZ_JACHEB010000004.1"/>
</dbReference>